<evidence type="ECO:0000313" key="1">
    <source>
        <dbReference type="EMBL" id="RUS79316.1"/>
    </source>
</evidence>
<keyword evidence="2" id="KW-1185">Reference proteome</keyword>
<comment type="caution">
    <text evidence="1">The sequence shown here is derived from an EMBL/GenBank/DDBJ whole genome shotgun (WGS) entry which is preliminary data.</text>
</comment>
<proteinExistence type="predicted"/>
<gene>
    <name evidence="1" type="ORF">EGW08_012934</name>
</gene>
<evidence type="ECO:0000313" key="2">
    <source>
        <dbReference type="Proteomes" id="UP000271974"/>
    </source>
</evidence>
<dbReference type="AlphaFoldDB" id="A0A3S1BA38"/>
<protein>
    <submittedName>
        <fullName evidence="1">Uncharacterized protein</fullName>
    </submittedName>
</protein>
<organism evidence="1 2">
    <name type="scientific">Elysia chlorotica</name>
    <name type="common">Eastern emerald elysia</name>
    <name type="synonym">Sea slug</name>
    <dbReference type="NCBI Taxonomy" id="188477"/>
    <lineage>
        <taxon>Eukaryota</taxon>
        <taxon>Metazoa</taxon>
        <taxon>Spiralia</taxon>
        <taxon>Lophotrochozoa</taxon>
        <taxon>Mollusca</taxon>
        <taxon>Gastropoda</taxon>
        <taxon>Heterobranchia</taxon>
        <taxon>Euthyneura</taxon>
        <taxon>Panpulmonata</taxon>
        <taxon>Sacoglossa</taxon>
        <taxon>Placobranchoidea</taxon>
        <taxon>Plakobranchidae</taxon>
        <taxon>Elysia</taxon>
    </lineage>
</organism>
<name>A0A3S1BA38_ELYCH</name>
<dbReference type="EMBL" id="RQTK01000459">
    <property type="protein sequence ID" value="RUS79316.1"/>
    <property type="molecule type" value="Genomic_DNA"/>
</dbReference>
<accession>A0A3S1BA38</accession>
<dbReference type="Proteomes" id="UP000271974">
    <property type="component" value="Unassembled WGS sequence"/>
</dbReference>
<reference evidence="1 2" key="1">
    <citation type="submission" date="2019-01" db="EMBL/GenBank/DDBJ databases">
        <title>A draft genome assembly of the solar-powered sea slug Elysia chlorotica.</title>
        <authorList>
            <person name="Cai H."/>
            <person name="Li Q."/>
            <person name="Fang X."/>
            <person name="Li J."/>
            <person name="Curtis N.E."/>
            <person name="Altenburger A."/>
            <person name="Shibata T."/>
            <person name="Feng M."/>
            <person name="Maeda T."/>
            <person name="Schwartz J.A."/>
            <person name="Shigenobu S."/>
            <person name="Lundholm N."/>
            <person name="Nishiyama T."/>
            <person name="Yang H."/>
            <person name="Hasebe M."/>
            <person name="Li S."/>
            <person name="Pierce S.K."/>
            <person name="Wang J."/>
        </authorList>
    </citation>
    <scope>NUCLEOTIDE SEQUENCE [LARGE SCALE GENOMIC DNA]</scope>
    <source>
        <strain evidence="1">EC2010</strain>
        <tissue evidence="1">Whole organism of an adult</tissue>
    </source>
</reference>
<sequence>MLPAESNKELAIKFLMTVHSILGRRHSLKTESFCQTKSLNSDTLLSPHSCEPTNPLPNGTTMKVVCLVACVVLCAMVAPAKCDAYYDMFPDCMVDDFCDASPPTYNSDGMAICCENDWEKPTEVEGIQACKCL</sequence>